<name>A0A7J6V8I7_THATH</name>
<dbReference type="GO" id="GO:0003723">
    <property type="term" value="F:RNA binding"/>
    <property type="evidence" value="ECO:0007669"/>
    <property type="project" value="InterPro"/>
</dbReference>
<proteinExistence type="predicted"/>
<feature type="repeat" description="PPR" evidence="2">
    <location>
        <begin position="53"/>
        <end position="87"/>
    </location>
</feature>
<dbReference type="PANTHER" id="PTHR47926">
    <property type="entry name" value="PENTATRICOPEPTIDE REPEAT-CONTAINING PROTEIN"/>
    <property type="match status" value="1"/>
</dbReference>
<reference evidence="3 4" key="1">
    <citation type="submission" date="2020-06" db="EMBL/GenBank/DDBJ databases">
        <title>Transcriptomic and genomic resources for Thalictrum thalictroides and T. hernandezii: Facilitating candidate gene discovery in an emerging model plant lineage.</title>
        <authorList>
            <person name="Arias T."/>
            <person name="Riano-Pachon D.M."/>
            <person name="Di Stilio V.S."/>
        </authorList>
    </citation>
    <scope>NUCLEOTIDE SEQUENCE [LARGE SCALE GENOMIC DNA]</scope>
    <source>
        <strain evidence="4">cv. WT478/WT964</strain>
        <tissue evidence="3">Leaves</tissue>
    </source>
</reference>
<dbReference type="InterPro" id="IPR002885">
    <property type="entry name" value="PPR_rpt"/>
</dbReference>
<protein>
    <submittedName>
        <fullName evidence="3">Pentatricopeptide repeat-containing protein</fullName>
    </submittedName>
</protein>
<dbReference type="AlphaFoldDB" id="A0A7J6V8I7"/>
<keyword evidence="1" id="KW-0677">Repeat</keyword>
<keyword evidence="4" id="KW-1185">Reference proteome</keyword>
<comment type="caution">
    <text evidence="3">The sequence shown here is derived from an EMBL/GenBank/DDBJ whole genome shotgun (WGS) entry which is preliminary data.</text>
</comment>
<dbReference type="Pfam" id="PF13041">
    <property type="entry name" value="PPR_2"/>
    <property type="match status" value="1"/>
</dbReference>
<dbReference type="OrthoDB" id="185373at2759"/>
<organism evidence="3 4">
    <name type="scientific">Thalictrum thalictroides</name>
    <name type="common">Rue-anemone</name>
    <name type="synonym">Anemone thalictroides</name>
    <dbReference type="NCBI Taxonomy" id="46969"/>
    <lineage>
        <taxon>Eukaryota</taxon>
        <taxon>Viridiplantae</taxon>
        <taxon>Streptophyta</taxon>
        <taxon>Embryophyta</taxon>
        <taxon>Tracheophyta</taxon>
        <taxon>Spermatophyta</taxon>
        <taxon>Magnoliopsida</taxon>
        <taxon>Ranunculales</taxon>
        <taxon>Ranunculaceae</taxon>
        <taxon>Thalictroideae</taxon>
        <taxon>Thalictrum</taxon>
    </lineage>
</organism>
<evidence type="ECO:0000313" key="4">
    <source>
        <dbReference type="Proteomes" id="UP000554482"/>
    </source>
</evidence>
<dbReference type="Proteomes" id="UP000554482">
    <property type="component" value="Unassembled WGS sequence"/>
</dbReference>
<dbReference type="Pfam" id="PF01535">
    <property type="entry name" value="PPR"/>
    <property type="match status" value="3"/>
</dbReference>
<dbReference type="EMBL" id="JABWDY010036582">
    <property type="protein sequence ID" value="KAF5181097.1"/>
    <property type="molecule type" value="Genomic_DNA"/>
</dbReference>
<feature type="repeat" description="PPR" evidence="2">
    <location>
        <begin position="177"/>
        <end position="211"/>
    </location>
</feature>
<dbReference type="PANTHER" id="PTHR47926:SF467">
    <property type="entry name" value="REPEAT-CONTAINING PROTEIN, PUTATIVE-RELATED"/>
    <property type="match status" value="1"/>
</dbReference>
<dbReference type="PROSITE" id="PS51375">
    <property type="entry name" value="PPR"/>
    <property type="match status" value="2"/>
</dbReference>
<sequence length="213" mass="24070">MFHGSVASVEMWNGDGFICWDLCLVDLYGKCREIECARKVFDGMLERNEGYWYMEIWNAMIGGYVKFGHLRKARKLFDKMAERNLVSFTLLIDGYAKAGDLHLDENVRPAEFIMVNLMSACSQISGSQIAECVDSYVAQNSIDLHGAHVVCALVNMHAKCGNMDRATNLFKKMPLRDLISYCSMIQGLSIHGHGEEAVQLFARMLEEGLRPDK</sequence>
<evidence type="ECO:0000256" key="2">
    <source>
        <dbReference type="PROSITE-ProRule" id="PRU00708"/>
    </source>
</evidence>
<evidence type="ECO:0000256" key="1">
    <source>
        <dbReference type="ARBA" id="ARBA00022737"/>
    </source>
</evidence>
<accession>A0A7J6V8I7</accession>
<dbReference type="InterPro" id="IPR046960">
    <property type="entry name" value="PPR_At4g14850-like_plant"/>
</dbReference>
<evidence type="ECO:0000313" key="3">
    <source>
        <dbReference type="EMBL" id="KAF5181097.1"/>
    </source>
</evidence>
<gene>
    <name evidence="3" type="ORF">FRX31_029321</name>
</gene>
<dbReference type="Gene3D" id="1.25.40.10">
    <property type="entry name" value="Tetratricopeptide repeat domain"/>
    <property type="match status" value="2"/>
</dbReference>
<dbReference type="InterPro" id="IPR011990">
    <property type="entry name" value="TPR-like_helical_dom_sf"/>
</dbReference>
<dbReference type="NCBIfam" id="TIGR00756">
    <property type="entry name" value="PPR"/>
    <property type="match status" value="2"/>
</dbReference>
<dbReference type="GO" id="GO:0009451">
    <property type="term" value="P:RNA modification"/>
    <property type="evidence" value="ECO:0007669"/>
    <property type="project" value="InterPro"/>
</dbReference>